<name>A0ABU5SXF4_9CYAN</name>
<evidence type="ECO:0000256" key="2">
    <source>
        <dbReference type="SAM" id="MobiDB-lite"/>
    </source>
</evidence>
<dbReference type="PANTHER" id="PTHR42743:SF11">
    <property type="entry name" value="AMINODEOXYCHORISMATE LYASE"/>
    <property type="match status" value="1"/>
</dbReference>
<dbReference type="SUPFAM" id="SSF56752">
    <property type="entry name" value="D-aminoacid aminotransferase-like PLP-dependent enzymes"/>
    <property type="match status" value="1"/>
</dbReference>
<feature type="region of interest" description="Disordered" evidence="2">
    <location>
        <begin position="1"/>
        <end position="21"/>
    </location>
</feature>
<dbReference type="Pfam" id="PF01063">
    <property type="entry name" value="Aminotran_4"/>
    <property type="match status" value="1"/>
</dbReference>
<feature type="compositionally biased region" description="Gly residues" evidence="2">
    <location>
        <begin position="1"/>
        <end position="15"/>
    </location>
</feature>
<keyword evidence="3" id="KW-0808">Transferase</keyword>
<dbReference type="InterPro" id="IPR001544">
    <property type="entry name" value="Aminotrans_IV"/>
</dbReference>
<accession>A0ABU5SXF4</accession>
<dbReference type="GO" id="GO:0008483">
    <property type="term" value="F:transaminase activity"/>
    <property type="evidence" value="ECO:0007669"/>
    <property type="project" value="UniProtKB-KW"/>
</dbReference>
<sequence>WSRGRGSGRGLGLPGPGEPQGRPRFWLQLSPWRRPSTPVAVIVSRLERRNPDSLVSRCKTFAYGGAIQALREARAAGADDALLLGGGSDLCCGTSANLIVRLNGEWLTPPLASGCLPGVMRGRGLALGLVREGGFGVADLLASEGALLINSLGLRPIRRCEGRELPLPSGAESLWERLLASA</sequence>
<dbReference type="InterPro" id="IPR050571">
    <property type="entry name" value="Class-IV_PLP-Dep_Aminotrnsfr"/>
</dbReference>
<protein>
    <submittedName>
        <fullName evidence="3">Aminotransferase class IV</fullName>
    </submittedName>
</protein>
<evidence type="ECO:0000313" key="4">
    <source>
        <dbReference type="Proteomes" id="UP001302329"/>
    </source>
</evidence>
<dbReference type="EMBL" id="JAYGHY010000025">
    <property type="protein sequence ID" value="MEA5442737.1"/>
    <property type="molecule type" value="Genomic_DNA"/>
</dbReference>
<proteinExistence type="inferred from homology"/>
<comment type="similarity">
    <text evidence="1">Belongs to the class-IV pyridoxal-phosphate-dependent aminotransferase family.</text>
</comment>
<dbReference type="RefSeq" id="WP_323356784.1">
    <property type="nucleotide sequence ID" value="NZ_JAYGHY010000025.1"/>
</dbReference>
<keyword evidence="3" id="KW-0032">Aminotransferase</keyword>
<evidence type="ECO:0000256" key="1">
    <source>
        <dbReference type="ARBA" id="ARBA00009320"/>
    </source>
</evidence>
<gene>
    <name evidence="3" type="ORF">VB739_09255</name>
</gene>
<dbReference type="Proteomes" id="UP001302329">
    <property type="component" value="Unassembled WGS sequence"/>
</dbReference>
<dbReference type="Gene3D" id="3.20.10.10">
    <property type="entry name" value="D-amino Acid Aminotransferase, subunit A, domain 2"/>
    <property type="match status" value="1"/>
</dbReference>
<keyword evidence="4" id="KW-1185">Reference proteome</keyword>
<feature type="non-terminal residue" evidence="3">
    <location>
        <position position="1"/>
    </location>
</feature>
<dbReference type="InterPro" id="IPR036038">
    <property type="entry name" value="Aminotransferase-like"/>
</dbReference>
<reference evidence="3 4" key="1">
    <citation type="submission" date="2023-12" db="EMBL/GenBank/DDBJ databases">
        <title>Baltic Sea Cyanobacteria.</title>
        <authorList>
            <person name="Delbaje E."/>
            <person name="Fewer D.P."/>
            <person name="Shishido T.K."/>
        </authorList>
    </citation>
    <scope>NUCLEOTIDE SEQUENCE [LARGE SCALE GENOMIC DNA]</scope>
    <source>
        <strain evidence="3 4">UHCC 0281</strain>
    </source>
</reference>
<dbReference type="InterPro" id="IPR043132">
    <property type="entry name" value="BCAT-like_C"/>
</dbReference>
<evidence type="ECO:0000313" key="3">
    <source>
        <dbReference type="EMBL" id="MEA5442737.1"/>
    </source>
</evidence>
<dbReference type="PANTHER" id="PTHR42743">
    <property type="entry name" value="AMINO-ACID AMINOTRANSFERASE"/>
    <property type="match status" value="1"/>
</dbReference>
<comment type="caution">
    <text evidence="3">The sequence shown here is derived from an EMBL/GenBank/DDBJ whole genome shotgun (WGS) entry which is preliminary data.</text>
</comment>
<organism evidence="3 4">
    <name type="scientific">Cyanobium gracile UHCC 0281</name>
    <dbReference type="NCBI Taxonomy" id="3110309"/>
    <lineage>
        <taxon>Bacteria</taxon>
        <taxon>Bacillati</taxon>
        <taxon>Cyanobacteriota</taxon>
        <taxon>Cyanophyceae</taxon>
        <taxon>Synechococcales</taxon>
        <taxon>Prochlorococcaceae</taxon>
        <taxon>Cyanobium</taxon>
    </lineage>
</organism>